<dbReference type="SMART" id="SM00751">
    <property type="entry name" value="BSD"/>
    <property type="match status" value="2"/>
</dbReference>
<dbReference type="OMA" id="VCTCELL"/>
<dbReference type="AlphaFoldDB" id="A0A7R8UIF7"/>
<dbReference type="SUPFAM" id="SSF140383">
    <property type="entry name" value="BSD domain-like"/>
    <property type="match status" value="2"/>
</dbReference>
<evidence type="ECO:0000256" key="6">
    <source>
        <dbReference type="ARBA" id="ARBA00023163"/>
    </source>
</evidence>
<feature type="compositionally biased region" description="Polar residues" evidence="11">
    <location>
        <begin position="321"/>
        <end position="333"/>
    </location>
</feature>
<name>A0A7R8UIF7_HERIL</name>
<sequence>MTTSSEDVLLQMGEVRYKKGDGTLYVMNERLAWMAENRDTVAVSHRFQDIKMQKISPEGKPKVQLQAVLHDGNSSTFHFVNRNGQQAQIADRDKVKELLQQLLPNFKRKVDKELEEKNRILSENPHLLQLYKDLVITKVLTSEEFWGTHAKSYTENKNAKKQEIGVSGAFLADIKPQTDGCNGLKYNLTADIINCIFKTYPAVKRKHQENVPSKMTESEFWTKFFQSHYFHRDRLTAGTKDIFTECGKIDDQTLKAAVQQGPEDPLLDLRQFEDNSLEEGFGGAASDKNGVNSGNIVHQSMIKRFNQHSIMVLKTCTNVTESPTKQNGSTDSSKAAIDANKNDLNLNGIKEKKKSHKLNHSENNHVGSQDQVDSADLVSKPKRQRILEKISYDDLGAPVLNGDIVDCATANQNLTKTQQLNLAKVERYLHGPVPIAGEPQEEAQELNLNMTQYQICQDSESWGQRTPHKVLVSATAAVNALGELSPGGALMRGFQEQSLAQLVPPDVEKELRSIYLSLSELLRHFWRSFPPTTPELEARAVRMHESLQRFQMAKITPFEDRVMRELSPLGNTLTQHLNQLLQAAARKFATWQERRMRQHR</sequence>
<dbReference type="InterPro" id="IPR035925">
    <property type="entry name" value="BSD_dom_sf"/>
</dbReference>
<comment type="function">
    <text evidence="9">Component of the general transcription and DNA repair factor IIH (TFIIH) core complex, which is involved in general and transcription-coupled nucleotide excision repair (NER) of damaged DNA and, when complexed to CAK, in RNA transcription by RNA polymerase II. In NER, TFIIH acts by opening DNA around the lesion to allow the excision of the damaged oligonucleotide and its replacement by a new DNA fragment. In transcription, TFIIH has an essential role in transcription initiation. When the pre-initiation complex (PIC) has been established, TFIIH is required for promoter opening and promoter escape. Phosphorylation of the C-terminal tail (CTD) of the largest subunit of RNA polymerase II by the kinase module CAK controls the initiation of transcription.</text>
</comment>
<dbReference type="GO" id="GO:0000439">
    <property type="term" value="C:transcription factor TFIIH core complex"/>
    <property type="evidence" value="ECO:0007669"/>
    <property type="project" value="InterPro"/>
</dbReference>
<keyword evidence="3" id="KW-0677">Repeat</keyword>
<dbReference type="PROSITE" id="PS50858">
    <property type="entry name" value="BSD"/>
    <property type="match status" value="2"/>
</dbReference>
<dbReference type="GO" id="GO:0006351">
    <property type="term" value="P:DNA-templated transcription"/>
    <property type="evidence" value="ECO:0007669"/>
    <property type="project" value="InterPro"/>
</dbReference>
<dbReference type="SUPFAM" id="SSF50729">
    <property type="entry name" value="PH domain-like"/>
    <property type="match status" value="1"/>
</dbReference>
<reference evidence="13 14" key="1">
    <citation type="submission" date="2020-11" db="EMBL/GenBank/DDBJ databases">
        <authorList>
            <person name="Wallbank WR R."/>
            <person name="Pardo Diaz C."/>
            <person name="Kozak K."/>
            <person name="Martin S."/>
            <person name="Jiggins C."/>
            <person name="Moest M."/>
            <person name="Warren A I."/>
            <person name="Generalovic N T."/>
            <person name="Byers J.R.P. K."/>
            <person name="Montejo-Kovacevich G."/>
            <person name="Yen C E."/>
        </authorList>
    </citation>
    <scope>NUCLEOTIDE SEQUENCE [LARGE SCALE GENOMIC DNA]</scope>
</reference>
<gene>
    <name evidence="13" type="ORF">HERILL_LOCUS4346</name>
</gene>
<evidence type="ECO:0000256" key="10">
    <source>
        <dbReference type="ARBA" id="ARBA00070129"/>
    </source>
</evidence>
<keyword evidence="7" id="KW-0234">DNA repair</keyword>
<comment type="similarity">
    <text evidence="2">Belongs to the TFB1 family.</text>
</comment>
<dbReference type="Gene3D" id="1.10.3970.10">
    <property type="entry name" value="BSD domain"/>
    <property type="match status" value="1"/>
</dbReference>
<dbReference type="GO" id="GO:0006289">
    <property type="term" value="P:nucleotide-excision repair"/>
    <property type="evidence" value="ECO:0007669"/>
    <property type="project" value="InterPro"/>
</dbReference>
<dbReference type="EMBL" id="LR899010">
    <property type="protein sequence ID" value="CAD7081229.1"/>
    <property type="molecule type" value="Genomic_DNA"/>
</dbReference>
<dbReference type="PANTHER" id="PTHR12856">
    <property type="entry name" value="TRANSCRIPTION INITIATION FACTOR IIH-RELATED"/>
    <property type="match status" value="1"/>
</dbReference>
<dbReference type="InterPro" id="IPR013876">
    <property type="entry name" value="TFIIH_BTF_p62_N"/>
</dbReference>
<keyword evidence="5" id="KW-0805">Transcription regulation</keyword>
<evidence type="ECO:0000313" key="14">
    <source>
        <dbReference type="Proteomes" id="UP000594454"/>
    </source>
</evidence>
<evidence type="ECO:0000256" key="2">
    <source>
        <dbReference type="ARBA" id="ARBA00009448"/>
    </source>
</evidence>
<organism evidence="13 14">
    <name type="scientific">Hermetia illucens</name>
    <name type="common">Black soldier fly</name>
    <dbReference type="NCBI Taxonomy" id="343691"/>
    <lineage>
        <taxon>Eukaryota</taxon>
        <taxon>Metazoa</taxon>
        <taxon>Ecdysozoa</taxon>
        <taxon>Arthropoda</taxon>
        <taxon>Hexapoda</taxon>
        <taxon>Insecta</taxon>
        <taxon>Pterygota</taxon>
        <taxon>Neoptera</taxon>
        <taxon>Endopterygota</taxon>
        <taxon>Diptera</taxon>
        <taxon>Brachycera</taxon>
        <taxon>Stratiomyomorpha</taxon>
        <taxon>Stratiomyidae</taxon>
        <taxon>Hermetiinae</taxon>
        <taxon>Hermetia</taxon>
    </lineage>
</organism>
<dbReference type="Gene3D" id="2.30.29.30">
    <property type="entry name" value="Pleckstrin-homology domain (PH domain)/Phosphotyrosine-binding domain (PTB)"/>
    <property type="match status" value="1"/>
</dbReference>
<dbReference type="OrthoDB" id="360521at2759"/>
<evidence type="ECO:0000256" key="7">
    <source>
        <dbReference type="ARBA" id="ARBA00023204"/>
    </source>
</evidence>
<evidence type="ECO:0000259" key="12">
    <source>
        <dbReference type="PROSITE" id="PS50858"/>
    </source>
</evidence>
<feature type="domain" description="BSD" evidence="12">
    <location>
        <begin position="180"/>
        <end position="232"/>
    </location>
</feature>
<dbReference type="Pfam" id="PF08567">
    <property type="entry name" value="PH_TFIIH"/>
    <property type="match status" value="1"/>
</dbReference>
<evidence type="ECO:0000256" key="8">
    <source>
        <dbReference type="ARBA" id="ARBA00023242"/>
    </source>
</evidence>
<feature type="domain" description="BSD" evidence="12">
    <location>
        <begin position="102"/>
        <end position="146"/>
    </location>
</feature>
<comment type="subcellular location">
    <subcellularLocation>
        <location evidence="1">Nucleus</location>
    </subcellularLocation>
</comment>
<keyword evidence="4" id="KW-0227">DNA damage</keyword>
<proteinExistence type="inferred from homology"/>
<evidence type="ECO:0000256" key="5">
    <source>
        <dbReference type="ARBA" id="ARBA00023015"/>
    </source>
</evidence>
<dbReference type="FunFam" id="2.30.29.30:FF:000115">
    <property type="entry name" value="General transcription factor IIH subunit 1"/>
    <property type="match status" value="1"/>
</dbReference>
<evidence type="ECO:0000256" key="11">
    <source>
        <dbReference type="SAM" id="MobiDB-lite"/>
    </source>
</evidence>
<dbReference type="InterPro" id="IPR027079">
    <property type="entry name" value="Tfb1/GTF2H1"/>
</dbReference>
<evidence type="ECO:0000256" key="3">
    <source>
        <dbReference type="ARBA" id="ARBA00022737"/>
    </source>
</evidence>
<evidence type="ECO:0000256" key="9">
    <source>
        <dbReference type="ARBA" id="ARBA00057028"/>
    </source>
</evidence>
<evidence type="ECO:0000256" key="4">
    <source>
        <dbReference type="ARBA" id="ARBA00022763"/>
    </source>
</evidence>
<keyword evidence="8" id="KW-0539">Nucleus</keyword>
<feature type="region of interest" description="Disordered" evidence="11">
    <location>
        <begin position="321"/>
        <end position="346"/>
    </location>
</feature>
<keyword evidence="6" id="KW-0804">Transcription</keyword>
<accession>A0A7R8UIF7</accession>
<keyword evidence="14" id="KW-1185">Reference proteome</keyword>
<dbReference type="CDD" id="cd13229">
    <property type="entry name" value="PH_TFIIH"/>
    <property type="match status" value="1"/>
</dbReference>
<dbReference type="Proteomes" id="UP000594454">
    <property type="component" value="Chromosome 2"/>
</dbReference>
<dbReference type="FunCoup" id="A0A7R8UIF7">
    <property type="interactions" value="2446"/>
</dbReference>
<protein>
    <recommendedName>
        <fullName evidence="10">General transcription factor IIH subunit 1</fullName>
    </recommendedName>
</protein>
<dbReference type="InterPro" id="IPR011993">
    <property type="entry name" value="PH-like_dom_sf"/>
</dbReference>
<dbReference type="Gene3D" id="6.10.140.1200">
    <property type="match status" value="1"/>
</dbReference>
<dbReference type="InterPro" id="IPR005607">
    <property type="entry name" value="BSD_dom"/>
</dbReference>
<evidence type="ECO:0000256" key="1">
    <source>
        <dbReference type="ARBA" id="ARBA00004123"/>
    </source>
</evidence>
<dbReference type="Pfam" id="PF03909">
    <property type="entry name" value="BSD"/>
    <property type="match status" value="1"/>
</dbReference>
<evidence type="ECO:0000313" key="13">
    <source>
        <dbReference type="EMBL" id="CAD7081229.1"/>
    </source>
</evidence>
<dbReference type="InParanoid" id="A0A7R8UIF7"/>